<dbReference type="AlphaFoldDB" id="A0A6J4RPH4"/>
<gene>
    <name evidence="2" type="ORF">AVDCRST_MAG65-1250</name>
</gene>
<name>A0A6J4RPH4_9ACTN</name>
<accession>A0A6J4RPH4</accession>
<dbReference type="EMBL" id="CADCVL010000210">
    <property type="protein sequence ID" value="CAA9477755.1"/>
    <property type="molecule type" value="Genomic_DNA"/>
</dbReference>
<evidence type="ECO:0000256" key="1">
    <source>
        <dbReference type="SAM" id="MobiDB-lite"/>
    </source>
</evidence>
<reference evidence="2" key="1">
    <citation type="submission" date="2020-02" db="EMBL/GenBank/DDBJ databases">
        <authorList>
            <person name="Meier V. D."/>
        </authorList>
    </citation>
    <scope>NUCLEOTIDE SEQUENCE</scope>
    <source>
        <strain evidence="2">AVDCRST_MAG65</strain>
    </source>
</reference>
<evidence type="ECO:0000313" key="2">
    <source>
        <dbReference type="EMBL" id="CAA9477755.1"/>
    </source>
</evidence>
<proteinExistence type="predicted"/>
<feature type="region of interest" description="Disordered" evidence="1">
    <location>
        <begin position="1"/>
        <end position="76"/>
    </location>
</feature>
<feature type="compositionally biased region" description="Basic residues" evidence="1">
    <location>
        <begin position="26"/>
        <end position="40"/>
    </location>
</feature>
<sequence length="76" mass="7769">DDDEPGHAVPRGAVAVDAAHADRPGRAGHSRGARPRARGPRHADRPGRSRAQRPAAARTGGPRRAVSGSRGPGDGL</sequence>
<feature type="non-terminal residue" evidence="2">
    <location>
        <position position="76"/>
    </location>
</feature>
<feature type="non-terminal residue" evidence="2">
    <location>
        <position position="1"/>
    </location>
</feature>
<feature type="compositionally biased region" description="Low complexity" evidence="1">
    <location>
        <begin position="52"/>
        <end position="65"/>
    </location>
</feature>
<organism evidence="2">
    <name type="scientific">uncultured Solirubrobacteraceae bacterium</name>
    <dbReference type="NCBI Taxonomy" id="1162706"/>
    <lineage>
        <taxon>Bacteria</taxon>
        <taxon>Bacillati</taxon>
        <taxon>Actinomycetota</taxon>
        <taxon>Thermoleophilia</taxon>
        <taxon>Solirubrobacterales</taxon>
        <taxon>Solirubrobacteraceae</taxon>
        <taxon>environmental samples</taxon>
    </lineage>
</organism>
<protein>
    <submittedName>
        <fullName evidence="2">Uncharacterized protein</fullName>
    </submittedName>
</protein>